<accession>A0ABM6AAA2</accession>
<dbReference type="Gene3D" id="3.40.50.20">
    <property type="match status" value="1"/>
</dbReference>
<dbReference type="SUPFAM" id="SSF56059">
    <property type="entry name" value="Glutathione synthetase ATP-binding domain-like"/>
    <property type="match status" value="1"/>
</dbReference>
<feature type="domain" description="ATP-grasp" evidence="5">
    <location>
        <begin position="115"/>
        <end position="307"/>
    </location>
</feature>
<evidence type="ECO:0000256" key="4">
    <source>
        <dbReference type="PROSITE-ProRule" id="PRU00409"/>
    </source>
</evidence>
<name>A0ABM6AAA2_9BACL</name>
<protein>
    <recommendedName>
        <fullName evidence="5">ATP-grasp domain-containing protein</fullName>
    </recommendedName>
</protein>
<reference evidence="6 7" key="1">
    <citation type="submission" date="2016-02" db="EMBL/GenBank/DDBJ databases">
        <title>Complete genome sequence of Geobacillus subterraneus KCTC 3922T.</title>
        <authorList>
            <person name="Lee D.-W."/>
            <person name="Lee Y.-J."/>
            <person name="Lee S.-J."/>
            <person name="Park G.-S."/>
            <person name="Lee S.-J."/>
            <person name="Shin J.-H."/>
        </authorList>
    </citation>
    <scope>NUCLEOTIDE SEQUENCE [LARGE SCALE GENOMIC DNA]</scope>
    <source>
        <strain evidence="6 7">KCTC 3922</strain>
    </source>
</reference>
<evidence type="ECO:0000313" key="7">
    <source>
        <dbReference type="Proteomes" id="UP000076226"/>
    </source>
</evidence>
<dbReference type="PROSITE" id="PS50975">
    <property type="entry name" value="ATP_GRASP"/>
    <property type="match status" value="1"/>
</dbReference>
<dbReference type="PANTHER" id="PTHR43585">
    <property type="entry name" value="FUMIPYRROLE BIOSYNTHESIS PROTEIN C"/>
    <property type="match status" value="1"/>
</dbReference>
<keyword evidence="3 4" id="KW-0067">ATP-binding</keyword>
<keyword evidence="2 4" id="KW-0547">Nucleotide-binding</keyword>
<dbReference type="Pfam" id="PF18130">
    <property type="entry name" value="ATPgrasp_N"/>
    <property type="match status" value="1"/>
</dbReference>
<evidence type="ECO:0000256" key="1">
    <source>
        <dbReference type="ARBA" id="ARBA00022598"/>
    </source>
</evidence>
<gene>
    <name evidence="6" type="ORF">GS3922_05440</name>
</gene>
<evidence type="ECO:0000256" key="3">
    <source>
        <dbReference type="ARBA" id="ARBA00022840"/>
    </source>
</evidence>
<dbReference type="RefSeq" id="WP_063165531.1">
    <property type="nucleotide sequence ID" value="NZ_CP014342.1"/>
</dbReference>
<keyword evidence="1" id="KW-0436">Ligase</keyword>
<organism evidence="6 7">
    <name type="scientific">Geobacillus subterraneus</name>
    <dbReference type="NCBI Taxonomy" id="129338"/>
    <lineage>
        <taxon>Bacteria</taxon>
        <taxon>Bacillati</taxon>
        <taxon>Bacillota</taxon>
        <taxon>Bacilli</taxon>
        <taxon>Bacillales</taxon>
        <taxon>Anoxybacillaceae</taxon>
        <taxon>Geobacillus</taxon>
    </lineage>
</organism>
<evidence type="ECO:0000256" key="2">
    <source>
        <dbReference type="ARBA" id="ARBA00022741"/>
    </source>
</evidence>
<sequence>MEFNAMKRKRMIMIGGWTRLYRKAVQCGFELTVVQEKDKIKLEDFNYIEQLITFSIDDLNVLDVIRILHQKQPFDCVVSMQEKGLLTAAYIQDMLQIKGNPIDPVLLTKDKVRMREHLVKHGLKSVPFKAITKVEDVVEFINRVGFPIILKPVYGTGSRQIHKITDLDQIQEALSSIQKEYDSNVVLAEKFMDGVEVSVESFTWDGKHTIIAVTDKMTTGSPYFVETGHCIPSSLPEKTILEIKYLTIEFLKSINHWMGPSHTEIIITDDGPYIIESHTRAGGDFIYDLVEMVYGVDMFTLLFEGLAGKIPKVKLKEDRGAAAIQYFNFAPGKITKIEGIEEVRKSPGIKKCQIDLEVGAEIKPFTNSSERYGYIIAEGRTKKEVLENIEAALGKLSIEVE</sequence>
<proteinExistence type="predicted"/>
<dbReference type="GeneID" id="32408758"/>
<dbReference type="InterPro" id="IPR052032">
    <property type="entry name" value="ATP-dep_AA_Ligase"/>
</dbReference>
<dbReference type="InterPro" id="IPR011761">
    <property type="entry name" value="ATP-grasp"/>
</dbReference>
<dbReference type="Gene3D" id="3.30.470.20">
    <property type="entry name" value="ATP-grasp fold, B domain"/>
    <property type="match status" value="1"/>
</dbReference>
<dbReference type="EMBL" id="CP014342">
    <property type="protein sequence ID" value="AMX83170.1"/>
    <property type="molecule type" value="Genomic_DNA"/>
</dbReference>
<keyword evidence="7" id="KW-1185">Reference proteome</keyword>
<dbReference type="Pfam" id="PF18603">
    <property type="entry name" value="LAL_C2"/>
    <property type="match status" value="1"/>
</dbReference>
<dbReference type="Pfam" id="PF13535">
    <property type="entry name" value="ATP-grasp_4"/>
    <property type="match status" value="1"/>
</dbReference>
<dbReference type="InterPro" id="IPR040570">
    <property type="entry name" value="LAL_C2"/>
</dbReference>
<evidence type="ECO:0000259" key="5">
    <source>
        <dbReference type="PROSITE" id="PS50975"/>
    </source>
</evidence>
<dbReference type="InterPro" id="IPR041472">
    <property type="entry name" value="BL00235/CARNS1_N"/>
</dbReference>
<dbReference type="SMART" id="SM01209">
    <property type="entry name" value="GARS_A"/>
    <property type="match status" value="1"/>
</dbReference>
<dbReference type="Proteomes" id="UP000076226">
    <property type="component" value="Chromosome"/>
</dbReference>
<evidence type="ECO:0000313" key="6">
    <source>
        <dbReference type="EMBL" id="AMX83170.1"/>
    </source>
</evidence>
<dbReference type="PANTHER" id="PTHR43585:SF2">
    <property type="entry name" value="ATP-GRASP ENZYME FSQD"/>
    <property type="match status" value="1"/>
</dbReference>